<proteinExistence type="predicted"/>
<keyword evidence="1" id="KW-0472">Membrane</keyword>
<reference evidence="2" key="1">
    <citation type="submission" date="2020-04" db="EMBL/GenBank/DDBJ databases">
        <authorList>
            <person name="Zhang T."/>
        </authorList>
    </citation>
    <scope>NUCLEOTIDE SEQUENCE</scope>
    <source>
        <strain evidence="2">HKST-UBA10</strain>
    </source>
</reference>
<keyword evidence="1" id="KW-0812">Transmembrane</keyword>
<name>A0A955RIA8_9BACT</name>
<feature type="transmembrane region" description="Helical" evidence="1">
    <location>
        <begin position="106"/>
        <end position="131"/>
    </location>
</feature>
<organism evidence="2 3">
    <name type="scientific">Candidatus Dojkabacteria bacterium</name>
    <dbReference type="NCBI Taxonomy" id="2099670"/>
    <lineage>
        <taxon>Bacteria</taxon>
        <taxon>Candidatus Dojkabacteria</taxon>
    </lineage>
</organism>
<keyword evidence="1" id="KW-1133">Transmembrane helix</keyword>
<comment type="caution">
    <text evidence="2">The sequence shown here is derived from an EMBL/GenBank/DDBJ whole genome shotgun (WGS) entry which is preliminary data.</text>
</comment>
<dbReference type="Proteomes" id="UP000782843">
    <property type="component" value="Unassembled WGS sequence"/>
</dbReference>
<reference evidence="2" key="2">
    <citation type="journal article" date="2021" name="Microbiome">
        <title>Successional dynamics and alternative stable states in a saline activated sludge microbial community over 9 years.</title>
        <authorList>
            <person name="Wang Y."/>
            <person name="Ye J."/>
            <person name="Ju F."/>
            <person name="Liu L."/>
            <person name="Boyd J.A."/>
            <person name="Deng Y."/>
            <person name="Parks D.H."/>
            <person name="Jiang X."/>
            <person name="Yin X."/>
            <person name="Woodcroft B.J."/>
            <person name="Tyson G.W."/>
            <person name="Hugenholtz P."/>
            <person name="Polz M.F."/>
            <person name="Zhang T."/>
        </authorList>
    </citation>
    <scope>NUCLEOTIDE SEQUENCE</scope>
    <source>
        <strain evidence="2">HKST-UBA10</strain>
    </source>
</reference>
<accession>A0A955RIA8</accession>
<sequence>MTMFKLSKSKLKTLVFKSGFLSVLVFQLAIIFSKAFAQSEPFQQMPDSTAIKELPTKLVTVYSYLPAVVIGLMFLVLIIAGIVILIKTLNPLSGDSEENFSKGKKWFQGAGVLIIAPIIMVIVIAFVWITLGFGNPFDYLKQGTNIPGTGGGTLVWYDQ</sequence>
<dbReference type="AlphaFoldDB" id="A0A955RIA8"/>
<protein>
    <submittedName>
        <fullName evidence="2">Uncharacterized protein</fullName>
    </submittedName>
</protein>
<gene>
    <name evidence="2" type="ORF">KC660_03165</name>
</gene>
<evidence type="ECO:0000256" key="1">
    <source>
        <dbReference type="SAM" id="Phobius"/>
    </source>
</evidence>
<dbReference type="EMBL" id="JAGQLG010000122">
    <property type="protein sequence ID" value="MCA9382379.1"/>
    <property type="molecule type" value="Genomic_DNA"/>
</dbReference>
<feature type="transmembrane region" description="Helical" evidence="1">
    <location>
        <begin position="61"/>
        <end position="86"/>
    </location>
</feature>
<evidence type="ECO:0000313" key="3">
    <source>
        <dbReference type="Proteomes" id="UP000782843"/>
    </source>
</evidence>
<evidence type="ECO:0000313" key="2">
    <source>
        <dbReference type="EMBL" id="MCA9382379.1"/>
    </source>
</evidence>